<comment type="cofactor">
    <cofactor evidence="16 17">
        <name>Fe cation</name>
        <dbReference type="ChEBI" id="CHEBI:24875"/>
    </cofactor>
    <text evidence="16 17">Binds 2 iron ions per subunit.</text>
</comment>
<keyword evidence="9 17" id="KW-0249">Electron transport</keyword>
<dbReference type="EC" id="1.-.-.-" evidence="17"/>
<comment type="subcellular location">
    <subcellularLocation>
        <location evidence="1">Mitochondrion inner membrane</location>
        <topology evidence="1">Multi-pass membrane protein</topology>
        <orientation evidence="1">Matrix side</orientation>
    </subcellularLocation>
</comment>
<feature type="binding site" evidence="16">
    <location>
        <position position="159"/>
    </location>
    <ligand>
        <name>Fe cation</name>
        <dbReference type="ChEBI" id="CHEBI:24875"/>
        <label>1</label>
    </ligand>
</feature>
<feature type="binding site" evidence="16">
    <location>
        <position position="301"/>
    </location>
    <ligand>
        <name>Fe cation</name>
        <dbReference type="ChEBI" id="CHEBI:24875"/>
        <label>1</label>
    </ligand>
</feature>
<feature type="binding site" evidence="16">
    <location>
        <position position="198"/>
    </location>
    <ligand>
        <name>Fe cation</name>
        <dbReference type="ChEBI" id="CHEBI:24875"/>
        <label>2</label>
    </ligand>
</feature>
<feature type="region of interest" description="Disordered" evidence="18">
    <location>
        <begin position="311"/>
        <end position="353"/>
    </location>
</feature>
<keyword evidence="10 19" id="KW-1133">Transmembrane helix</keyword>
<evidence type="ECO:0000256" key="12">
    <source>
        <dbReference type="ARBA" id="ARBA00023004"/>
    </source>
</evidence>
<keyword evidence="5 17" id="KW-0812">Transmembrane</keyword>
<evidence type="ECO:0000256" key="4">
    <source>
        <dbReference type="ARBA" id="ARBA00022660"/>
    </source>
</evidence>
<keyword evidence="21" id="KW-1185">Reference proteome</keyword>
<comment type="function">
    <text evidence="15">Catalyzes cyanide-resistant oxygen consumption. May increase respiration when the cytochrome respiratory pathway is restricted, or in response to low temperatures.</text>
</comment>
<feature type="binding site" evidence="16">
    <location>
        <position position="198"/>
    </location>
    <ligand>
        <name>Fe cation</name>
        <dbReference type="ChEBI" id="CHEBI:24875"/>
        <label>1</label>
    </ligand>
</feature>
<evidence type="ECO:0000256" key="9">
    <source>
        <dbReference type="ARBA" id="ARBA00022982"/>
    </source>
</evidence>
<keyword evidence="8" id="KW-0809">Transit peptide</keyword>
<feature type="binding site" evidence="16">
    <location>
        <position position="301"/>
    </location>
    <ligand>
        <name>Fe cation</name>
        <dbReference type="ChEBI" id="CHEBI:24875"/>
        <label>2</label>
    </ligand>
</feature>
<reference evidence="20" key="1">
    <citation type="journal article" date="2020" name="Stud. Mycol.">
        <title>101 Dothideomycetes genomes: a test case for predicting lifestyles and emergence of pathogens.</title>
        <authorList>
            <person name="Haridas S."/>
            <person name="Albert R."/>
            <person name="Binder M."/>
            <person name="Bloem J."/>
            <person name="Labutti K."/>
            <person name="Salamov A."/>
            <person name="Andreopoulos B."/>
            <person name="Baker S."/>
            <person name="Barry K."/>
            <person name="Bills G."/>
            <person name="Bluhm B."/>
            <person name="Cannon C."/>
            <person name="Castanera R."/>
            <person name="Culley D."/>
            <person name="Daum C."/>
            <person name="Ezra D."/>
            <person name="Gonzalez J."/>
            <person name="Henrissat B."/>
            <person name="Kuo A."/>
            <person name="Liang C."/>
            <person name="Lipzen A."/>
            <person name="Lutzoni F."/>
            <person name="Magnuson J."/>
            <person name="Mondo S."/>
            <person name="Nolan M."/>
            <person name="Ohm R."/>
            <person name="Pangilinan J."/>
            <person name="Park H.-J."/>
            <person name="Ramirez L."/>
            <person name="Alfaro M."/>
            <person name="Sun H."/>
            <person name="Tritt A."/>
            <person name="Yoshinaga Y."/>
            <person name="Zwiers L.-H."/>
            <person name="Turgeon B."/>
            <person name="Goodwin S."/>
            <person name="Spatafora J."/>
            <person name="Crous P."/>
            <person name="Grigoriev I."/>
        </authorList>
    </citation>
    <scope>NUCLEOTIDE SEQUENCE</scope>
    <source>
        <strain evidence="20">CBS 161.51</strain>
    </source>
</reference>
<feature type="compositionally biased region" description="Basic and acidic residues" evidence="18">
    <location>
        <begin position="59"/>
        <end position="71"/>
    </location>
</feature>
<evidence type="ECO:0000256" key="16">
    <source>
        <dbReference type="PIRSR" id="PIRSR005229-1"/>
    </source>
</evidence>
<dbReference type="EMBL" id="ML976078">
    <property type="protein sequence ID" value="KAF1939591.1"/>
    <property type="molecule type" value="Genomic_DNA"/>
</dbReference>
<keyword evidence="6 16" id="KW-0479">Metal-binding</keyword>
<feature type="binding site" evidence="16">
    <location>
        <position position="249"/>
    </location>
    <ligand>
        <name>Fe cation</name>
        <dbReference type="ChEBI" id="CHEBI:24875"/>
        <label>2</label>
    </ligand>
</feature>
<keyword evidence="11 17" id="KW-0560">Oxidoreductase</keyword>
<keyword evidence="3" id="KW-0813">Transport</keyword>
<evidence type="ECO:0000256" key="15">
    <source>
        <dbReference type="ARBA" id="ARBA00025285"/>
    </source>
</evidence>
<evidence type="ECO:0000256" key="18">
    <source>
        <dbReference type="SAM" id="MobiDB-lite"/>
    </source>
</evidence>
<evidence type="ECO:0000256" key="8">
    <source>
        <dbReference type="ARBA" id="ARBA00022946"/>
    </source>
</evidence>
<feature type="transmembrane region" description="Helical" evidence="19">
    <location>
        <begin position="217"/>
        <end position="236"/>
    </location>
</feature>
<feature type="binding site" evidence="16">
    <location>
        <position position="304"/>
    </location>
    <ligand>
        <name>Fe cation</name>
        <dbReference type="ChEBI" id="CHEBI:24875"/>
        <label>2</label>
    </ligand>
</feature>
<feature type="region of interest" description="Disordered" evidence="18">
    <location>
        <begin position="48"/>
        <end position="71"/>
    </location>
</feature>
<dbReference type="OrthoDB" id="16906at2759"/>
<dbReference type="Proteomes" id="UP000800038">
    <property type="component" value="Unassembled WGS sequence"/>
</dbReference>
<proteinExistence type="inferred from homology"/>
<dbReference type="InterPro" id="IPR038659">
    <property type="entry name" value="AOX_sf"/>
</dbReference>
<dbReference type="PANTHER" id="PTHR31803">
    <property type="entry name" value="ALTERNATIVE OXIDASE"/>
    <property type="match status" value="1"/>
</dbReference>
<evidence type="ECO:0000256" key="7">
    <source>
        <dbReference type="ARBA" id="ARBA00022792"/>
    </source>
</evidence>
<accession>A0A6A5SG15</accession>
<evidence type="ECO:0000256" key="6">
    <source>
        <dbReference type="ARBA" id="ARBA00022723"/>
    </source>
</evidence>
<evidence type="ECO:0000313" key="20">
    <source>
        <dbReference type="EMBL" id="KAF1939591.1"/>
    </source>
</evidence>
<keyword evidence="4 17" id="KW-0679">Respiratory chain</keyword>
<feature type="transmembrane region" description="Helical" evidence="19">
    <location>
        <begin position="151"/>
        <end position="172"/>
    </location>
</feature>
<keyword evidence="12 16" id="KW-0408">Iron</keyword>
<dbReference type="InterPro" id="IPR002680">
    <property type="entry name" value="AOX"/>
</dbReference>
<keyword evidence="13" id="KW-0496">Mitochondrion</keyword>
<sequence length="353" mass="40905">MSTRAATRGSTASKRATAQFIKSFNGYNVGLRPAFVAVQNFQLAPAGQRHFSSSPSSPKTKEFFEKHPTERVRKTQAAWPHPAYTEEQMNQVTIAHREAKTVSDKVALTSVKFMRWSLDVATGYKHEKAVDLSAKDPEAARKKFAMTEEKYLIRNVFLESVAGVPGMVAGMLRHLHSMRRMKRDNGWIESLLEESYNERMHLLVFLKMQKPGRFMRFMVLAAQGVWCNFLFFAYLLSPRTVHRFVGYLEEEAVITYTRQIQDLDAGRLPKWEKMQAPEIAVDYWNMPEGHRTMRDLLLYNESKHREVNHTFGNLDQNEDPNPYVSEYRDPEKPHPTKDLAHMKPTGWERHEVI</sequence>
<dbReference type="PANTHER" id="PTHR31803:SF3">
    <property type="entry name" value="ALTERNATIVE OXIDASE"/>
    <property type="match status" value="1"/>
</dbReference>
<evidence type="ECO:0000256" key="19">
    <source>
        <dbReference type="SAM" id="Phobius"/>
    </source>
</evidence>
<evidence type="ECO:0000256" key="13">
    <source>
        <dbReference type="ARBA" id="ARBA00023128"/>
    </source>
</evidence>
<dbReference type="GO" id="GO:0010230">
    <property type="term" value="P:alternative respiration"/>
    <property type="evidence" value="ECO:0007669"/>
    <property type="project" value="TreeGrafter"/>
</dbReference>
<keyword evidence="14 17" id="KW-0472">Membrane</keyword>
<gene>
    <name evidence="20" type="ORF">EJ02DRAFT_253899</name>
</gene>
<evidence type="ECO:0000256" key="17">
    <source>
        <dbReference type="RuleBase" id="RU003779"/>
    </source>
</evidence>
<organism evidence="20 21">
    <name type="scientific">Clathrospora elynae</name>
    <dbReference type="NCBI Taxonomy" id="706981"/>
    <lineage>
        <taxon>Eukaryota</taxon>
        <taxon>Fungi</taxon>
        <taxon>Dikarya</taxon>
        <taxon>Ascomycota</taxon>
        <taxon>Pezizomycotina</taxon>
        <taxon>Dothideomycetes</taxon>
        <taxon>Pleosporomycetidae</taxon>
        <taxon>Pleosporales</taxon>
        <taxon>Diademaceae</taxon>
        <taxon>Clathrospora</taxon>
    </lineage>
</organism>
<feature type="binding site" evidence="16">
    <location>
        <position position="201"/>
    </location>
    <ligand>
        <name>Fe cation</name>
        <dbReference type="ChEBI" id="CHEBI:24875"/>
        <label>1</label>
    </ligand>
</feature>
<keyword evidence="7" id="KW-0999">Mitochondrion inner membrane</keyword>
<name>A0A6A5SG15_9PLEO</name>
<dbReference type="Pfam" id="PF01786">
    <property type="entry name" value="AOX"/>
    <property type="match status" value="1"/>
</dbReference>
<evidence type="ECO:0000256" key="5">
    <source>
        <dbReference type="ARBA" id="ARBA00022692"/>
    </source>
</evidence>
<dbReference type="Gene3D" id="1.20.1260.140">
    <property type="entry name" value="Alternative oxidase"/>
    <property type="match status" value="1"/>
</dbReference>
<dbReference type="GO" id="GO:0009916">
    <property type="term" value="F:alternative oxidase activity"/>
    <property type="evidence" value="ECO:0007669"/>
    <property type="project" value="UniProtKB-UniRule"/>
</dbReference>
<evidence type="ECO:0000256" key="10">
    <source>
        <dbReference type="ARBA" id="ARBA00022989"/>
    </source>
</evidence>
<evidence type="ECO:0000313" key="21">
    <source>
        <dbReference type="Proteomes" id="UP000800038"/>
    </source>
</evidence>
<feature type="compositionally biased region" description="Basic and acidic residues" evidence="18">
    <location>
        <begin position="326"/>
        <end position="353"/>
    </location>
</feature>
<evidence type="ECO:0000256" key="11">
    <source>
        <dbReference type="ARBA" id="ARBA00023002"/>
    </source>
</evidence>
<evidence type="ECO:0000256" key="3">
    <source>
        <dbReference type="ARBA" id="ARBA00022448"/>
    </source>
</evidence>
<dbReference type="GO" id="GO:0005743">
    <property type="term" value="C:mitochondrial inner membrane"/>
    <property type="evidence" value="ECO:0007669"/>
    <property type="project" value="UniProtKB-SubCell"/>
</dbReference>
<dbReference type="AlphaFoldDB" id="A0A6A5SG15"/>
<comment type="similarity">
    <text evidence="2 17">Belongs to the alternative oxidase family.</text>
</comment>
<evidence type="ECO:0000256" key="2">
    <source>
        <dbReference type="ARBA" id="ARBA00008388"/>
    </source>
</evidence>
<dbReference type="GO" id="GO:0046872">
    <property type="term" value="F:metal ion binding"/>
    <property type="evidence" value="ECO:0007669"/>
    <property type="project" value="UniProtKB-UniRule"/>
</dbReference>
<dbReference type="PIRSF" id="PIRSF005229">
    <property type="entry name" value="AOX"/>
    <property type="match status" value="1"/>
</dbReference>
<dbReference type="FunFam" id="1.20.1260.140:FF:000002">
    <property type="entry name" value="Alternative oxidase"/>
    <property type="match status" value="1"/>
</dbReference>
<evidence type="ECO:0000256" key="1">
    <source>
        <dbReference type="ARBA" id="ARBA00004292"/>
    </source>
</evidence>
<protein>
    <recommendedName>
        <fullName evidence="17">Alternative oxidase</fullName>
        <ecNumber evidence="17">1.-.-.-</ecNumber>
    </recommendedName>
</protein>
<dbReference type="GO" id="GO:0098803">
    <property type="term" value="C:respiratory chain complex"/>
    <property type="evidence" value="ECO:0007669"/>
    <property type="project" value="UniProtKB-UniRule"/>
</dbReference>
<evidence type="ECO:0000256" key="14">
    <source>
        <dbReference type="ARBA" id="ARBA00023136"/>
    </source>
</evidence>